<reference evidence="2" key="1">
    <citation type="journal article" date="2014" name="Front. Microbiol.">
        <title>High frequency of phylogenetically diverse reductive dehalogenase-homologous genes in deep subseafloor sedimentary metagenomes.</title>
        <authorList>
            <person name="Kawai M."/>
            <person name="Futagami T."/>
            <person name="Toyoda A."/>
            <person name="Takaki Y."/>
            <person name="Nishi S."/>
            <person name="Hori S."/>
            <person name="Arai W."/>
            <person name="Tsubouchi T."/>
            <person name="Morono Y."/>
            <person name="Uchiyama I."/>
            <person name="Ito T."/>
            <person name="Fujiyama A."/>
            <person name="Inagaki F."/>
            <person name="Takami H."/>
        </authorList>
    </citation>
    <scope>NUCLEOTIDE SEQUENCE</scope>
    <source>
        <strain evidence="2">Expedition CK06-06</strain>
    </source>
</reference>
<evidence type="ECO:0008006" key="3">
    <source>
        <dbReference type="Google" id="ProtNLM"/>
    </source>
</evidence>
<feature type="compositionally biased region" description="Polar residues" evidence="1">
    <location>
        <begin position="1"/>
        <end position="23"/>
    </location>
</feature>
<sequence>TESRGASNQNISKKLQITNNSENKPLRILGARDPDDRLQLNVKTVEEGQKFELTATLKPDTLSTLGNQTGTIVITTNNQEQKEITVRYNVLRRK</sequence>
<gene>
    <name evidence="2" type="ORF">S06H3_11951</name>
</gene>
<protein>
    <recommendedName>
        <fullName evidence="3">DUF1573 domain-containing protein</fullName>
    </recommendedName>
</protein>
<organism evidence="2">
    <name type="scientific">marine sediment metagenome</name>
    <dbReference type="NCBI Taxonomy" id="412755"/>
    <lineage>
        <taxon>unclassified sequences</taxon>
        <taxon>metagenomes</taxon>
        <taxon>ecological metagenomes</taxon>
    </lineage>
</organism>
<evidence type="ECO:0000256" key="1">
    <source>
        <dbReference type="SAM" id="MobiDB-lite"/>
    </source>
</evidence>
<accession>X1ME19</accession>
<proteinExistence type="predicted"/>
<comment type="caution">
    <text evidence="2">The sequence shown here is derived from an EMBL/GenBank/DDBJ whole genome shotgun (WGS) entry which is preliminary data.</text>
</comment>
<name>X1ME19_9ZZZZ</name>
<dbReference type="EMBL" id="BARV01005875">
    <property type="protein sequence ID" value="GAI04604.1"/>
    <property type="molecule type" value="Genomic_DNA"/>
</dbReference>
<dbReference type="AlphaFoldDB" id="X1ME19"/>
<feature type="region of interest" description="Disordered" evidence="1">
    <location>
        <begin position="1"/>
        <end position="29"/>
    </location>
</feature>
<evidence type="ECO:0000313" key="2">
    <source>
        <dbReference type="EMBL" id="GAI04604.1"/>
    </source>
</evidence>
<dbReference type="InterPro" id="IPR013783">
    <property type="entry name" value="Ig-like_fold"/>
</dbReference>
<dbReference type="Gene3D" id="2.60.40.10">
    <property type="entry name" value="Immunoglobulins"/>
    <property type="match status" value="1"/>
</dbReference>
<feature type="non-terminal residue" evidence="2">
    <location>
        <position position="1"/>
    </location>
</feature>